<evidence type="ECO:0000256" key="1">
    <source>
        <dbReference type="SAM" id="MobiDB-lite"/>
    </source>
</evidence>
<proteinExistence type="predicted"/>
<sequence length="214" mass="21815">MNPSSSARLLAVALLTTLALAACSGDDGGDAATATPSAGAASGAPSGTTGGTTSPSASAAPSVVPSSAETAGVDPANPPDPIASVTIPAVSPDETDPKATLEVDLLSLRREGRIVVATFAFTPTSTDTKDGWLYDWLGGQSWQPYLVDTTNLRRHDVLRSSDGRYYRSNYQGSRFASGQTWYAYAGFAAPPDGVSTLDVAAVDGAPAFRGVTIS</sequence>
<protein>
    <submittedName>
        <fullName evidence="3">Uncharacterized protein</fullName>
    </submittedName>
</protein>
<feature type="signal peptide" evidence="2">
    <location>
        <begin position="1"/>
        <end position="21"/>
    </location>
</feature>
<keyword evidence="2" id="KW-0732">Signal</keyword>
<name>A0A8T6QYN5_9MICO</name>
<evidence type="ECO:0000313" key="3">
    <source>
        <dbReference type="EMBL" id="NHA67199.1"/>
    </source>
</evidence>
<comment type="caution">
    <text evidence="3">The sequence shown here is derived from an EMBL/GenBank/DDBJ whole genome shotgun (WGS) entry which is preliminary data.</text>
</comment>
<keyword evidence="4" id="KW-1185">Reference proteome</keyword>
<dbReference type="AlphaFoldDB" id="A0A8T6QYN5"/>
<accession>A0A8T6QYN5</accession>
<evidence type="ECO:0000256" key="2">
    <source>
        <dbReference type="SAM" id="SignalP"/>
    </source>
</evidence>
<dbReference type="EMBL" id="SAYU02000007">
    <property type="protein sequence ID" value="NHA67199.1"/>
    <property type="molecule type" value="Genomic_DNA"/>
</dbReference>
<evidence type="ECO:0000313" key="4">
    <source>
        <dbReference type="Proteomes" id="UP000287866"/>
    </source>
</evidence>
<feature type="region of interest" description="Disordered" evidence="1">
    <location>
        <begin position="27"/>
        <end position="96"/>
    </location>
</feature>
<gene>
    <name evidence="3" type="ORF">EPD83_003885</name>
</gene>
<feature type="compositionally biased region" description="Low complexity" evidence="1">
    <location>
        <begin position="27"/>
        <end position="68"/>
    </location>
</feature>
<dbReference type="Proteomes" id="UP000287866">
    <property type="component" value="Unassembled WGS sequence"/>
</dbReference>
<feature type="chain" id="PRO_5035742459" evidence="2">
    <location>
        <begin position="22"/>
        <end position="214"/>
    </location>
</feature>
<organism evidence="3 4">
    <name type="scientific">Phycicoccus flavus</name>
    <dbReference type="NCBI Taxonomy" id="2502783"/>
    <lineage>
        <taxon>Bacteria</taxon>
        <taxon>Bacillati</taxon>
        <taxon>Actinomycetota</taxon>
        <taxon>Actinomycetes</taxon>
        <taxon>Micrococcales</taxon>
        <taxon>Intrasporangiaceae</taxon>
        <taxon>Phycicoccus</taxon>
    </lineage>
</organism>
<reference evidence="3" key="1">
    <citation type="submission" date="2020-03" db="EMBL/GenBank/DDBJ databases">
        <title>Phycicoccus flavus sp. nov., a novel endophytic actinobacterium isolated from branch of Kandelia candel.</title>
        <authorList>
            <person name="Tuo L."/>
        </authorList>
    </citation>
    <scope>NUCLEOTIDE SEQUENCE</scope>
    <source>
        <strain evidence="3">CMS6Z-2</strain>
    </source>
</reference>